<dbReference type="InterPro" id="IPR014782">
    <property type="entry name" value="Peptidase_M1_dom"/>
</dbReference>
<dbReference type="SUPFAM" id="SSF55486">
    <property type="entry name" value="Metalloproteases ('zincins'), catalytic domain"/>
    <property type="match status" value="1"/>
</dbReference>
<dbReference type="PANTHER" id="PTHR11533">
    <property type="entry name" value="PROTEASE M1 ZINC METALLOPROTEASE"/>
    <property type="match status" value="1"/>
</dbReference>
<feature type="domain" description="Aminopeptidase N-like N-terminal" evidence="16">
    <location>
        <begin position="54"/>
        <end position="226"/>
    </location>
</feature>
<evidence type="ECO:0000256" key="4">
    <source>
        <dbReference type="ARBA" id="ARBA00012564"/>
    </source>
</evidence>
<dbReference type="SUPFAM" id="SSF63737">
    <property type="entry name" value="Leukotriene A4 hydrolase N-terminal domain"/>
    <property type="match status" value="1"/>
</dbReference>
<keyword evidence="7" id="KW-0645">Protease</keyword>
<dbReference type="InterPro" id="IPR042097">
    <property type="entry name" value="Aminopeptidase_N-like_N_sf"/>
</dbReference>
<evidence type="ECO:0000256" key="5">
    <source>
        <dbReference type="ARBA" id="ARBA00015611"/>
    </source>
</evidence>
<evidence type="ECO:0000256" key="2">
    <source>
        <dbReference type="ARBA" id="ARBA00001947"/>
    </source>
</evidence>
<dbReference type="InterPro" id="IPR016024">
    <property type="entry name" value="ARM-type_fold"/>
</dbReference>
<dbReference type="InterPro" id="IPR011989">
    <property type="entry name" value="ARM-like"/>
</dbReference>
<dbReference type="SUPFAM" id="SSF48371">
    <property type="entry name" value="ARM repeat"/>
    <property type="match status" value="1"/>
</dbReference>
<reference evidence="17 18" key="1">
    <citation type="journal article" date="2021" name="Int. J. Syst. Evol. Microbiol.">
        <title>Reticulibacter mediterranei gen. nov., sp. nov., within the new family Reticulibacteraceae fam. nov., and Ktedonospora formicarum gen. nov., sp. nov., Ktedonobacter robiniae sp. nov., Dictyobacter formicarum sp. nov. and Dictyobacter arantiisoli sp. nov., belonging to the class Ktedonobacteria.</title>
        <authorList>
            <person name="Yabe S."/>
            <person name="Zheng Y."/>
            <person name="Wang C.M."/>
            <person name="Sakai Y."/>
            <person name="Abe K."/>
            <person name="Yokota A."/>
            <person name="Donadio S."/>
            <person name="Cavaletti L."/>
            <person name="Monciardini P."/>
        </authorList>
    </citation>
    <scope>NUCLEOTIDE SEQUENCE [LARGE SCALE GENOMIC DNA]</scope>
    <source>
        <strain evidence="17 18">SOSP1-30</strain>
    </source>
</reference>
<dbReference type="InterPro" id="IPR001930">
    <property type="entry name" value="Peptidase_M1"/>
</dbReference>
<dbReference type="Gene3D" id="1.25.10.10">
    <property type="entry name" value="Leucine-rich Repeat Variant"/>
    <property type="match status" value="2"/>
</dbReference>
<keyword evidence="6 17" id="KW-0031">Aminopeptidase</keyword>
<evidence type="ECO:0000256" key="6">
    <source>
        <dbReference type="ARBA" id="ARBA00022438"/>
    </source>
</evidence>
<comment type="similarity">
    <text evidence="3">Belongs to the peptidase M1 family.</text>
</comment>
<comment type="cofactor">
    <cofactor evidence="2">
        <name>Zn(2+)</name>
        <dbReference type="ChEBI" id="CHEBI:29105"/>
    </cofactor>
</comment>
<dbReference type="InterPro" id="IPR027268">
    <property type="entry name" value="Peptidase_M4/M1_CTD_sf"/>
</dbReference>
<feature type="domain" description="Peptidase M1 membrane alanine aminopeptidase" evidence="15">
    <location>
        <begin position="262"/>
        <end position="471"/>
    </location>
</feature>
<sequence>MTHCTRAHSVDLGNGYSLLFMQGQEALPNPPARNYELPGDTLHYAPDRPGDVKHVKLDIALDFDQEVISGTIYTTFTALYEEAKSVTFDAIELSIDKVALVDGPELNYSLGEKKLHIELDRPYKHGEEFTVAVTYHTRPRNGLHFVKPATEDPTRPVQAYTFGQPQYHSYWFPCHDSPNDRATTEFLVTAPSQFITIANGNLLEVVDNGETKTHHWLHAVPHAAYLISLVVGDFAVIKDEYKGKPVSYYVRKDRANDARLYMGKTPDMMGFFSEYTGVEYPYDNYDQTVVEIYTGAMEHTTATTHSFGLLFDQKANLDMAPEFVSVTAHELAHQWFGDLVTCRDWPNAWLNEGFATYFEHLWTGHDQGEDYFKWEMLQTRKGYQNEDRRYRRPVVYHKYYNQGFELFDGHIYNKGAWVLHMLRNQLGDSAFRRGIKSYLERNRTREVITADLERALEEATGRSLAHFFHQWIYSGGYPEFEVSYSWDGQHKLAKVKVRQAQKVDDLTPCFKVPAEIAFTIPASVGSDETRTIPLHVTLGEDGEVEQTFYLPLEREPVMVRFDPEGRLLKSLKFERPTHLLVYQLEHDDDILGRVEAAEALADHREPQALTALTNALNSDAFWGVRTTAAEVIAKHSTAEAQDILIQAFRELDVKEFSRVRAAIATALGEFPAHTHGELAQRSAEALRPVVEDGDVSYRVESASAAALGKTRTEGNIELLTKALERPSWNYGVQNGVFNGLAATGDERVIDTLIAYMSDTSNYITLRRGAIMGLNAVGSLRHEYSEAARQRAVTALMHAAEHDTWGPARATAAWALLTFGEKRAIPVLESVASRETEDGVQRAMRWAAHNLRSSDKGEEQLNQVRKDLDELRAENRKLREQVTGLEARLS</sequence>
<dbReference type="PRINTS" id="PR00756">
    <property type="entry name" value="ALADIPTASE"/>
</dbReference>
<keyword evidence="11" id="KW-0482">Metalloprotease</keyword>
<keyword evidence="8" id="KW-0479">Metal-binding</keyword>
<evidence type="ECO:0000256" key="13">
    <source>
        <dbReference type="ARBA" id="ARBA00031533"/>
    </source>
</evidence>
<evidence type="ECO:0000256" key="3">
    <source>
        <dbReference type="ARBA" id="ARBA00010136"/>
    </source>
</evidence>
<evidence type="ECO:0000313" key="18">
    <source>
        <dbReference type="Proteomes" id="UP000654345"/>
    </source>
</evidence>
<keyword evidence="14" id="KW-0175">Coiled coil</keyword>
<protein>
    <recommendedName>
        <fullName evidence="5">Aminopeptidase N</fullName>
        <ecNumber evidence="4">3.4.11.2</ecNumber>
    </recommendedName>
    <alternativeName>
        <fullName evidence="12">Alanine aminopeptidase</fullName>
    </alternativeName>
    <alternativeName>
        <fullName evidence="13">Lysyl aminopeptidase</fullName>
    </alternativeName>
</protein>
<name>A0ABQ3UML2_9CHLR</name>
<dbReference type="Gene3D" id="2.60.40.1730">
    <property type="entry name" value="tricorn interacting facor f3 domain"/>
    <property type="match status" value="1"/>
</dbReference>
<evidence type="ECO:0000256" key="14">
    <source>
        <dbReference type="SAM" id="Coils"/>
    </source>
</evidence>
<proteinExistence type="inferred from homology"/>
<dbReference type="EMBL" id="BNJG01000001">
    <property type="protein sequence ID" value="GHO53954.1"/>
    <property type="molecule type" value="Genomic_DNA"/>
</dbReference>
<evidence type="ECO:0000259" key="16">
    <source>
        <dbReference type="Pfam" id="PF17900"/>
    </source>
</evidence>
<evidence type="ECO:0000256" key="12">
    <source>
        <dbReference type="ARBA" id="ARBA00029811"/>
    </source>
</evidence>
<dbReference type="Proteomes" id="UP000654345">
    <property type="component" value="Unassembled WGS sequence"/>
</dbReference>
<organism evidence="17 18">
    <name type="scientific">Ktedonobacter robiniae</name>
    <dbReference type="NCBI Taxonomy" id="2778365"/>
    <lineage>
        <taxon>Bacteria</taxon>
        <taxon>Bacillati</taxon>
        <taxon>Chloroflexota</taxon>
        <taxon>Ktedonobacteria</taxon>
        <taxon>Ktedonobacterales</taxon>
        <taxon>Ktedonobacteraceae</taxon>
        <taxon>Ktedonobacter</taxon>
    </lineage>
</organism>
<dbReference type="InterPro" id="IPR004155">
    <property type="entry name" value="PBS_lyase_HEAT"/>
</dbReference>
<dbReference type="GO" id="GO:0004177">
    <property type="term" value="F:aminopeptidase activity"/>
    <property type="evidence" value="ECO:0007669"/>
    <property type="project" value="UniProtKB-KW"/>
</dbReference>
<evidence type="ECO:0000256" key="1">
    <source>
        <dbReference type="ARBA" id="ARBA00000098"/>
    </source>
</evidence>
<dbReference type="PANTHER" id="PTHR11533:SF174">
    <property type="entry name" value="PUROMYCIN-SENSITIVE AMINOPEPTIDASE-RELATED"/>
    <property type="match status" value="1"/>
</dbReference>
<comment type="caution">
    <text evidence="17">The sequence shown here is derived from an EMBL/GenBank/DDBJ whole genome shotgun (WGS) entry which is preliminary data.</text>
</comment>
<evidence type="ECO:0000256" key="9">
    <source>
        <dbReference type="ARBA" id="ARBA00022801"/>
    </source>
</evidence>
<dbReference type="Gene3D" id="1.10.390.10">
    <property type="entry name" value="Neutral Protease Domain 2"/>
    <property type="match status" value="1"/>
</dbReference>
<dbReference type="RefSeq" id="WP_201370719.1">
    <property type="nucleotide sequence ID" value="NZ_BNJG01000001.1"/>
</dbReference>
<dbReference type="Pfam" id="PF13646">
    <property type="entry name" value="HEAT_2"/>
    <property type="match status" value="1"/>
</dbReference>
<dbReference type="CDD" id="cd09603">
    <property type="entry name" value="M1_APN_like"/>
    <property type="match status" value="1"/>
</dbReference>
<keyword evidence="9" id="KW-0378">Hydrolase</keyword>
<evidence type="ECO:0000256" key="11">
    <source>
        <dbReference type="ARBA" id="ARBA00023049"/>
    </source>
</evidence>
<dbReference type="EC" id="3.4.11.2" evidence="4"/>
<evidence type="ECO:0000256" key="7">
    <source>
        <dbReference type="ARBA" id="ARBA00022670"/>
    </source>
</evidence>
<evidence type="ECO:0000256" key="8">
    <source>
        <dbReference type="ARBA" id="ARBA00022723"/>
    </source>
</evidence>
<comment type="catalytic activity">
    <reaction evidence="1">
        <text>Release of an N-terminal amino acid, Xaa-|-Yaa- from a peptide, amide or arylamide. Xaa is preferably Ala, but may be most amino acids including Pro (slow action). When a terminal hydrophobic residue is followed by a prolyl residue, the two may be released as an intact Xaa-Pro dipeptide.</text>
        <dbReference type="EC" id="3.4.11.2"/>
    </reaction>
</comment>
<evidence type="ECO:0000259" key="15">
    <source>
        <dbReference type="Pfam" id="PF01433"/>
    </source>
</evidence>
<accession>A0ABQ3UML2</accession>
<feature type="coiled-coil region" evidence="14">
    <location>
        <begin position="853"/>
        <end position="887"/>
    </location>
</feature>
<dbReference type="InterPro" id="IPR045357">
    <property type="entry name" value="Aminopeptidase_N-like_N"/>
</dbReference>
<evidence type="ECO:0000256" key="10">
    <source>
        <dbReference type="ARBA" id="ARBA00022833"/>
    </source>
</evidence>
<keyword evidence="18" id="KW-1185">Reference proteome</keyword>
<gene>
    <name evidence="17" type="ORF">KSB_24290</name>
</gene>
<dbReference type="InterPro" id="IPR050344">
    <property type="entry name" value="Peptidase_M1_aminopeptidases"/>
</dbReference>
<dbReference type="SMART" id="SM00567">
    <property type="entry name" value="EZ_HEAT"/>
    <property type="match status" value="6"/>
</dbReference>
<dbReference type="Pfam" id="PF01433">
    <property type="entry name" value="Peptidase_M1"/>
    <property type="match status" value="1"/>
</dbReference>
<keyword evidence="10" id="KW-0862">Zinc</keyword>
<evidence type="ECO:0000313" key="17">
    <source>
        <dbReference type="EMBL" id="GHO53954.1"/>
    </source>
</evidence>
<dbReference type="Pfam" id="PF17900">
    <property type="entry name" value="Peptidase_M1_N"/>
    <property type="match status" value="1"/>
</dbReference>